<dbReference type="EMBL" id="CAFBMR010000023">
    <property type="protein sequence ID" value="CAB4911158.1"/>
    <property type="molecule type" value="Genomic_DNA"/>
</dbReference>
<dbReference type="InterPro" id="IPR010262">
    <property type="entry name" value="Arylsulfotransferase_bact"/>
</dbReference>
<organism evidence="1">
    <name type="scientific">freshwater metagenome</name>
    <dbReference type="NCBI Taxonomy" id="449393"/>
    <lineage>
        <taxon>unclassified sequences</taxon>
        <taxon>metagenomes</taxon>
        <taxon>ecological metagenomes</taxon>
    </lineage>
</organism>
<protein>
    <submittedName>
        <fullName evidence="1">Unannotated protein</fullName>
    </submittedName>
</protein>
<dbReference type="Pfam" id="PF05935">
    <property type="entry name" value="Arylsulfotrans"/>
    <property type="match status" value="1"/>
</dbReference>
<proteinExistence type="predicted"/>
<accession>A0A6J7GWL9</accession>
<dbReference type="PANTHER" id="PTHR35340:SF5">
    <property type="entry name" value="ASST-DOMAIN-CONTAINING PROTEIN"/>
    <property type="match status" value="1"/>
</dbReference>
<name>A0A6J7GWL9_9ZZZZ</name>
<gene>
    <name evidence="1" type="ORF">UFOPK3610_00809</name>
</gene>
<dbReference type="InterPro" id="IPR053143">
    <property type="entry name" value="Arylsulfate_ST"/>
</dbReference>
<sequence length="513" mass="54969">MVRPWKLLASLSAITTGAAIVALTLDAPSISAAALPSWNQVVLAAPGLTPSFDPSIAHYVVRQSNPEQPCAVHITASTPAGLRVGIDGRPPVSGSSGRFVSLTPGQGAQVLIVRGGDTRLVSIRCLPADFPHFVASGKGSAQWYLGDMAIGPRDRSYAYVVDSYGTPVWWYNDPAGRPTSLRLWSRAELASVNMSAPRAVSWMSGSHLRVSTLNGRIKETGWSADRHDIQPSGHGTTYAIRNVTRPCASNPRQCVDMRPYGGGAADKIIDGQIVELAPDGTVLWTWNGRDHIPVSATGNWLSESVTGAQRDGGAWDVVHLNSVAMDGKDIIVSARNLNSVFKISRSTGDILWRLGGTKSWASAKTVNPPKLVVDAHGFDVSERLISGQHDARLIPNGDLTLHDNGSLTMRKARVLRFQIDEVAGTAEIVESLTDPTLTQGSVCCGSTRRLANGNWITAWGADSLVSELRPDGHPIFSLTFPPASYPYRVVPVEDGVVPADAWRSGMDAMHPRT</sequence>
<dbReference type="GO" id="GO:0004062">
    <property type="term" value="F:aryl sulfotransferase activity"/>
    <property type="evidence" value="ECO:0007669"/>
    <property type="project" value="InterPro"/>
</dbReference>
<dbReference type="AlphaFoldDB" id="A0A6J7GWL9"/>
<reference evidence="1" key="1">
    <citation type="submission" date="2020-05" db="EMBL/GenBank/DDBJ databases">
        <authorList>
            <person name="Chiriac C."/>
            <person name="Salcher M."/>
            <person name="Ghai R."/>
            <person name="Kavagutti S V."/>
        </authorList>
    </citation>
    <scope>NUCLEOTIDE SEQUENCE</scope>
</reference>
<dbReference type="SUPFAM" id="SSF63825">
    <property type="entry name" value="YWTD domain"/>
    <property type="match status" value="1"/>
</dbReference>
<dbReference type="PANTHER" id="PTHR35340">
    <property type="entry name" value="PQQ ENZYME REPEAT PROTEIN-RELATED"/>
    <property type="match status" value="1"/>
</dbReference>
<evidence type="ECO:0000313" key="1">
    <source>
        <dbReference type="EMBL" id="CAB4911158.1"/>
    </source>
</evidence>